<accession>A0A917NS66</accession>
<evidence type="ECO:0000313" key="3">
    <source>
        <dbReference type="Proteomes" id="UP000661507"/>
    </source>
</evidence>
<dbReference type="AlphaFoldDB" id="A0A917NS66"/>
<gene>
    <name evidence="2" type="ORF">GCM10011320_33620</name>
</gene>
<dbReference type="InterPro" id="IPR008775">
    <property type="entry name" value="Phytyl_CoA_dOase-like"/>
</dbReference>
<dbReference type="Proteomes" id="UP000661507">
    <property type="component" value="Unassembled WGS sequence"/>
</dbReference>
<dbReference type="GO" id="GO:0016706">
    <property type="term" value="F:2-oxoglutarate-dependent dioxygenase activity"/>
    <property type="evidence" value="ECO:0007669"/>
    <property type="project" value="UniProtKB-ARBA"/>
</dbReference>
<keyword evidence="2" id="KW-0223">Dioxygenase</keyword>
<dbReference type="PANTHER" id="PTHR20883">
    <property type="entry name" value="PHYTANOYL-COA DIOXYGENASE DOMAIN CONTAINING 1"/>
    <property type="match status" value="1"/>
</dbReference>
<organism evidence="2 3">
    <name type="scientific">Neoroseomonas lacus</name>
    <dbReference type="NCBI Taxonomy" id="287609"/>
    <lineage>
        <taxon>Bacteria</taxon>
        <taxon>Pseudomonadati</taxon>
        <taxon>Pseudomonadota</taxon>
        <taxon>Alphaproteobacteria</taxon>
        <taxon>Acetobacterales</taxon>
        <taxon>Acetobacteraceae</taxon>
        <taxon>Neoroseomonas</taxon>
    </lineage>
</organism>
<name>A0A917NS66_9PROT</name>
<dbReference type="PANTHER" id="PTHR20883:SF48">
    <property type="entry name" value="ECTOINE DIOXYGENASE"/>
    <property type="match status" value="1"/>
</dbReference>
<reference evidence="2" key="1">
    <citation type="journal article" date="2014" name="Int. J. Syst. Evol. Microbiol.">
        <title>Complete genome sequence of Corynebacterium casei LMG S-19264T (=DSM 44701T), isolated from a smear-ripened cheese.</title>
        <authorList>
            <consortium name="US DOE Joint Genome Institute (JGI-PGF)"/>
            <person name="Walter F."/>
            <person name="Albersmeier A."/>
            <person name="Kalinowski J."/>
            <person name="Ruckert C."/>
        </authorList>
    </citation>
    <scope>NUCLEOTIDE SEQUENCE</scope>
    <source>
        <strain evidence="2">CGMCC 1.3617</strain>
    </source>
</reference>
<dbReference type="EMBL" id="BMKW01000008">
    <property type="protein sequence ID" value="GGJ23608.1"/>
    <property type="molecule type" value="Genomic_DNA"/>
</dbReference>
<evidence type="ECO:0000313" key="2">
    <source>
        <dbReference type="EMBL" id="GGJ23608.1"/>
    </source>
</evidence>
<dbReference type="Gene3D" id="2.60.120.620">
    <property type="entry name" value="q2cbj1_9rhob like domain"/>
    <property type="match status" value="1"/>
</dbReference>
<proteinExistence type="predicted"/>
<dbReference type="GO" id="GO:0005506">
    <property type="term" value="F:iron ion binding"/>
    <property type="evidence" value="ECO:0007669"/>
    <property type="project" value="UniProtKB-ARBA"/>
</dbReference>
<sequence length="293" mass="32508">MNDQSCVEYIERFRENGFVLIPDLVPPDDLGALVAVTDRLMDGARHTDSHTDVLELDTGHRREAPRIRRIKTPHSADPLFFDFARSAPLMQLVSAIVGPDIRLSHSKINTKAGDNGSPIEWHQDWAFAPHTNMDMCIVAVMLDDCLADNGPLMVMPGSHRGPLLEHHDGDGYFVGAIDIARDGVDLDQAVPLIGRAGSISIHHPMAIHGSAPNRSGRMRRMMFLEYAAADAFPLFYGVDWAEYMDRMVAGRGTSLVRSEPVFIKQPFPTRAPGSIFESQSQLRSRYFATADQS</sequence>
<dbReference type="Pfam" id="PF05721">
    <property type="entry name" value="PhyH"/>
    <property type="match status" value="1"/>
</dbReference>
<dbReference type="RefSeq" id="WP_188968631.1">
    <property type="nucleotide sequence ID" value="NZ_BMKW01000008.1"/>
</dbReference>
<keyword evidence="3" id="KW-1185">Reference proteome</keyword>
<comment type="caution">
    <text evidence="2">The sequence shown here is derived from an EMBL/GenBank/DDBJ whole genome shotgun (WGS) entry which is preliminary data.</text>
</comment>
<keyword evidence="2" id="KW-0560">Oxidoreductase</keyword>
<comment type="cofactor">
    <cofactor evidence="1">
        <name>Fe(2+)</name>
        <dbReference type="ChEBI" id="CHEBI:29033"/>
    </cofactor>
</comment>
<protein>
    <submittedName>
        <fullName evidence="2">Phytanoyl-CoA dioxygenase</fullName>
    </submittedName>
</protein>
<evidence type="ECO:0000256" key="1">
    <source>
        <dbReference type="ARBA" id="ARBA00001954"/>
    </source>
</evidence>
<dbReference type="SUPFAM" id="SSF51197">
    <property type="entry name" value="Clavaminate synthase-like"/>
    <property type="match status" value="1"/>
</dbReference>
<reference evidence="2" key="2">
    <citation type="submission" date="2020-09" db="EMBL/GenBank/DDBJ databases">
        <authorList>
            <person name="Sun Q."/>
            <person name="Zhou Y."/>
        </authorList>
    </citation>
    <scope>NUCLEOTIDE SEQUENCE</scope>
    <source>
        <strain evidence="2">CGMCC 1.3617</strain>
    </source>
</reference>